<evidence type="ECO:0000256" key="4">
    <source>
        <dbReference type="ARBA" id="ARBA00022691"/>
    </source>
</evidence>
<dbReference type="GO" id="GO:0008757">
    <property type="term" value="F:S-adenosylmethionine-dependent methyltransferase activity"/>
    <property type="evidence" value="ECO:0007669"/>
    <property type="project" value="UniProtKB-UniRule"/>
</dbReference>
<feature type="binding site" evidence="6 7">
    <location>
        <position position="83"/>
    </location>
    <ligand>
        <name>S-adenosyl-L-methionine</name>
        <dbReference type="ChEBI" id="CHEBI:59789"/>
    </ligand>
</feature>
<evidence type="ECO:0000256" key="5">
    <source>
        <dbReference type="ARBA" id="ARBA00022694"/>
    </source>
</evidence>
<comment type="subcellular location">
    <subcellularLocation>
        <location evidence="6">Cytoplasm</location>
    </subcellularLocation>
</comment>
<dbReference type="Gene3D" id="3.40.1280.10">
    <property type="match status" value="1"/>
</dbReference>
<dbReference type="RefSeq" id="WP_009885804.1">
    <property type="nucleotide sequence ID" value="NC_018497.1"/>
</dbReference>
<dbReference type="SUPFAM" id="SSF75217">
    <property type="entry name" value="alpha/beta knot"/>
    <property type="match status" value="1"/>
</dbReference>
<dbReference type="Proteomes" id="UP000005254">
    <property type="component" value="Chromosome"/>
</dbReference>
<organism evidence="9 10">
    <name type="scientific">Mycoplasmoides genitalium M6320</name>
    <dbReference type="NCBI Taxonomy" id="662945"/>
    <lineage>
        <taxon>Bacteria</taxon>
        <taxon>Bacillati</taxon>
        <taxon>Mycoplasmatota</taxon>
        <taxon>Mycoplasmoidales</taxon>
        <taxon>Mycoplasmoidaceae</taxon>
        <taxon>Mycoplasmoides</taxon>
    </lineage>
</organism>
<accession>A0ABC7ZJ64</accession>
<evidence type="ECO:0000313" key="9">
    <source>
        <dbReference type="EMBL" id="AFQ04178.1"/>
    </source>
</evidence>
<name>A0ABC7ZJ64_MYCGT</name>
<evidence type="ECO:0000256" key="3">
    <source>
        <dbReference type="ARBA" id="ARBA00022679"/>
    </source>
</evidence>
<dbReference type="InterPro" id="IPR029028">
    <property type="entry name" value="Alpha/beta_knot_MTases"/>
</dbReference>
<dbReference type="InterPro" id="IPR016914">
    <property type="entry name" value="TrmL"/>
</dbReference>
<dbReference type="AlphaFoldDB" id="A0ABC7ZJ64"/>
<dbReference type="Pfam" id="PF00588">
    <property type="entry name" value="SpoU_methylase"/>
    <property type="match status" value="1"/>
</dbReference>
<sequence length="166" mass="19314">MYKSVINIVLFCPEIPNNTGNIVRSCTAFKANLHLIKPYGFFLNDKRMVRAGLNCWDKIQLFEHKSWEHFLQATTENKTIWLLTKSGDKTPDQICMTNKLPNELYFVFGQETKGLPKTIMDNFKQNQIRIPIWNSVRSINLANAVVCILYEYSKQNQYSNLDKQCA</sequence>
<dbReference type="KEGG" id="mgx:CM1_02110"/>
<evidence type="ECO:0000256" key="6">
    <source>
        <dbReference type="HAMAP-Rule" id="MF_01885"/>
    </source>
</evidence>
<comment type="catalytic activity">
    <reaction evidence="6">
        <text>5-carboxymethylaminomethyluridine(34) in tRNA(Leu) + S-adenosyl-L-methionine = 5-carboxymethylaminomethyl-2'-O-methyluridine(34) in tRNA(Leu) + S-adenosyl-L-homocysteine + H(+)</text>
        <dbReference type="Rhea" id="RHEA:43088"/>
        <dbReference type="Rhea" id="RHEA-COMP:10333"/>
        <dbReference type="Rhea" id="RHEA-COMP:10334"/>
        <dbReference type="ChEBI" id="CHEBI:15378"/>
        <dbReference type="ChEBI" id="CHEBI:57856"/>
        <dbReference type="ChEBI" id="CHEBI:59789"/>
        <dbReference type="ChEBI" id="CHEBI:74508"/>
        <dbReference type="ChEBI" id="CHEBI:74511"/>
        <dbReference type="EC" id="2.1.1.207"/>
    </reaction>
</comment>
<dbReference type="GeneID" id="99647242"/>
<dbReference type="PIRSF" id="PIRSF029256">
    <property type="entry name" value="SpoU_TrmH_prd"/>
    <property type="match status" value="1"/>
</dbReference>
<proteinExistence type="inferred from homology"/>
<evidence type="ECO:0000256" key="2">
    <source>
        <dbReference type="ARBA" id="ARBA00022603"/>
    </source>
</evidence>
<dbReference type="SMR" id="A0ABC7ZJ64"/>
<dbReference type="NCBIfam" id="TIGR00185">
    <property type="entry name" value="tRNA_yibK_trmL"/>
    <property type="match status" value="1"/>
</dbReference>
<evidence type="ECO:0000256" key="7">
    <source>
        <dbReference type="PIRSR" id="PIRSR029256-1"/>
    </source>
</evidence>
<comment type="function">
    <text evidence="6">Could methylate the ribose at the nucleotide 34 wobble position in tRNA.</text>
</comment>
<keyword evidence="1 6" id="KW-0963">Cytoplasm</keyword>
<dbReference type="InterPro" id="IPR001537">
    <property type="entry name" value="SpoU_MeTrfase"/>
</dbReference>
<keyword evidence="3 6" id="KW-0808">Transferase</keyword>
<reference evidence="9 10" key="1">
    <citation type="journal article" date="2012" name="J. Bacteriol.">
        <title>Draft Genome Sequences of Four Axenic Mycoplasma genitalium Strains Isolated from Denmark, Japan, and Australia.</title>
        <authorList>
            <person name="McGowin C.L."/>
            <person name="Ma L."/>
            <person name="Jensen J.S."/>
            <person name="Mancuso M.M."/>
            <person name="Hamasuna R."/>
            <person name="Adegboye D."/>
            <person name="Martin D.H."/>
        </authorList>
    </citation>
    <scope>NUCLEOTIDE SEQUENCE [LARGE SCALE GENOMIC DNA]</scope>
    <source>
        <strain evidence="9 10">M6320</strain>
    </source>
</reference>
<evidence type="ECO:0000259" key="8">
    <source>
        <dbReference type="Pfam" id="PF00588"/>
    </source>
</evidence>
<dbReference type="GO" id="GO:0005737">
    <property type="term" value="C:cytoplasm"/>
    <property type="evidence" value="ECO:0007669"/>
    <property type="project" value="UniProtKB-SubCell"/>
</dbReference>
<dbReference type="InterPro" id="IPR029026">
    <property type="entry name" value="tRNA_m1G_MTases_N"/>
</dbReference>
<evidence type="ECO:0000313" key="10">
    <source>
        <dbReference type="Proteomes" id="UP000005254"/>
    </source>
</evidence>
<dbReference type="EC" id="2.1.1.207" evidence="6"/>
<dbReference type="FunFam" id="3.40.1280.10:FF:000052">
    <property type="entry name" value="Putative tRNA (cytidine(34)-2'-O)-methyltransferase"/>
    <property type="match status" value="1"/>
</dbReference>
<keyword evidence="4 6" id="KW-0949">S-adenosyl-L-methionine</keyword>
<keyword evidence="5 6" id="KW-0819">tRNA processing</keyword>
<protein>
    <recommendedName>
        <fullName evidence="6">Putative tRNA (cytidine(34)-2'-O)-methyltransferase</fullName>
        <ecNumber evidence="6">2.1.1.207</ecNumber>
    </recommendedName>
    <alternativeName>
        <fullName evidence="6">tRNA (cytidine/uridine-2'-O-)-methyltransferase</fullName>
    </alternativeName>
</protein>
<dbReference type="PANTHER" id="PTHR42971:SF1">
    <property type="entry name" value="TRNA (CYTIDINE(34)-2'-O)-METHYLTRANSFERASE"/>
    <property type="match status" value="1"/>
</dbReference>
<feature type="binding site" evidence="6 7">
    <location>
        <position position="130"/>
    </location>
    <ligand>
        <name>S-adenosyl-L-methionine</name>
        <dbReference type="ChEBI" id="CHEBI:59789"/>
    </ligand>
</feature>
<evidence type="ECO:0000256" key="1">
    <source>
        <dbReference type="ARBA" id="ARBA00022490"/>
    </source>
</evidence>
<dbReference type="PANTHER" id="PTHR42971">
    <property type="entry name" value="TRNA (CYTIDINE(34)-2'-O)-METHYLTRANSFERASE"/>
    <property type="match status" value="1"/>
</dbReference>
<feature type="binding site" evidence="6 7">
    <location>
        <position position="138"/>
    </location>
    <ligand>
        <name>S-adenosyl-L-methionine</name>
        <dbReference type="ChEBI" id="CHEBI:59789"/>
    </ligand>
</feature>
<comment type="catalytic activity">
    <reaction evidence="6">
        <text>cytidine(34) in tRNA + S-adenosyl-L-methionine = 2'-O-methylcytidine(34) in tRNA + S-adenosyl-L-homocysteine + H(+)</text>
        <dbReference type="Rhea" id="RHEA:43084"/>
        <dbReference type="Rhea" id="RHEA-COMP:10331"/>
        <dbReference type="Rhea" id="RHEA-COMP:10332"/>
        <dbReference type="ChEBI" id="CHEBI:15378"/>
        <dbReference type="ChEBI" id="CHEBI:57856"/>
        <dbReference type="ChEBI" id="CHEBI:59789"/>
        <dbReference type="ChEBI" id="CHEBI:74495"/>
        <dbReference type="ChEBI" id="CHEBI:82748"/>
        <dbReference type="EC" id="2.1.1.207"/>
    </reaction>
</comment>
<gene>
    <name evidence="9" type="ORF">CM1_02110</name>
</gene>
<dbReference type="CDD" id="cd18094">
    <property type="entry name" value="SpoU-like_TrmL"/>
    <property type="match status" value="1"/>
</dbReference>
<feature type="binding site" evidence="6 7">
    <location>
        <position position="109"/>
    </location>
    <ligand>
        <name>S-adenosyl-L-methionine</name>
        <dbReference type="ChEBI" id="CHEBI:59789"/>
    </ligand>
</feature>
<feature type="domain" description="tRNA/rRNA methyltransferase SpoU type" evidence="8">
    <location>
        <begin position="6"/>
        <end position="150"/>
    </location>
</feature>
<dbReference type="GO" id="GO:0030488">
    <property type="term" value="P:tRNA methylation"/>
    <property type="evidence" value="ECO:0007669"/>
    <property type="project" value="UniProtKB-UniRule"/>
</dbReference>
<comment type="similarity">
    <text evidence="6">Belongs to the class IV-like SAM-binding methyltransferase superfamily. RNA methyltransferase TrmH family. TrmL subfamily.</text>
</comment>
<dbReference type="EMBL" id="CP003772">
    <property type="protein sequence ID" value="AFQ04178.1"/>
    <property type="molecule type" value="Genomic_DNA"/>
</dbReference>
<dbReference type="GO" id="GO:0008175">
    <property type="term" value="F:tRNA methyltransferase activity"/>
    <property type="evidence" value="ECO:0007669"/>
    <property type="project" value="UniProtKB-UniRule"/>
</dbReference>
<keyword evidence="2 6" id="KW-0489">Methyltransferase</keyword>
<dbReference type="HAMAP" id="MF_01885">
    <property type="entry name" value="tRNA_methyltr_TrmL"/>
    <property type="match status" value="1"/>
</dbReference>